<dbReference type="InterPro" id="IPR036388">
    <property type="entry name" value="WH-like_DNA-bd_sf"/>
</dbReference>
<dbReference type="Gene3D" id="1.10.10.10">
    <property type="entry name" value="Winged helix-like DNA-binding domain superfamily/Winged helix DNA-binding domain"/>
    <property type="match status" value="1"/>
</dbReference>
<dbReference type="EMBL" id="FNBN01000003">
    <property type="protein sequence ID" value="SDG16923.1"/>
    <property type="molecule type" value="Genomic_DNA"/>
</dbReference>
<dbReference type="PROSITE" id="PS51063">
    <property type="entry name" value="HTH_CRP_2"/>
    <property type="match status" value="1"/>
</dbReference>
<dbReference type="InterPro" id="IPR036390">
    <property type="entry name" value="WH_DNA-bd_sf"/>
</dbReference>
<gene>
    <name evidence="6" type="ORF">SAMN04488121_103703</name>
</gene>
<dbReference type="InterPro" id="IPR014710">
    <property type="entry name" value="RmlC-like_jellyroll"/>
</dbReference>
<proteinExistence type="predicted"/>
<sequence>MDTRAYLDKYFPHFEEGLKEQIAANSVTKSITAGESMIQTGQYFRSTMLVVDGRLKLYREGEEGHEFFMYYLLPGDACALSMVCATRPHQTSEIMAKAIEDSIVIMVPLEMMENLMQEYKSWYSFVVETYRSRFEELLSIVDQVIFKGMDERLVVYLANQQKALKTNKLFITHQEIAIDLNSSREVISRLLKKMEQQNKLQLHRNYIQMLPM</sequence>
<reference evidence="6 7" key="1">
    <citation type="submission" date="2016-10" db="EMBL/GenBank/DDBJ databases">
        <authorList>
            <person name="de Groot N.N."/>
        </authorList>
    </citation>
    <scope>NUCLEOTIDE SEQUENCE [LARGE SCALE GENOMIC DNA]</scope>
    <source>
        <strain evidence="6 7">DSM 527</strain>
    </source>
</reference>
<dbReference type="OrthoDB" id="9776746at2"/>
<dbReference type="PROSITE" id="PS50042">
    <property type="entry name" value="CNMP_BINDING_3"/>
    <property type="match status" value="1"/>
</dbReference>
<evidence type="ECO:0000259" key="5">
    <source>
        <dbReference type="PROSITE" id="PS51063"/>
    </source>
</evidence>
<dbReference type="SUPFAM" id="SSF51206">
    <property type="entry name" value="cAMP-binding domain-like"/>
    <property type="match status" value="1"/>
</dbReference>
<organism evidence="6 7">
    <name type="scientific">Chitinophaga filiformis</name>
    <name type="common">Myxococcus filiformis</name>
    <name type="synonym">Flexibacter filiformis</name>
    <dbReference type="NCBI Taxonomy" id="104663"/>
    <lineage>
        <taxon>Bacteria</taxon>
        <taxon>Pseudomonadati</taxon>
        <taxon>Bacteroidota</taxon>
        <taxon>Chitinophagia</taxon>
        <taxon>Chitinophagales</taxon>
        <taxon>Chitinophagaceae</taxon>
        <taxon>Chitinophaga</taxon>
    </lineage>
</organism>
<feature type="domain" description="Cyclic nucleotide-binding" evidence="4">
    <location>
        <begin position="10"/>
        <end position="76"/>
    </location>
</feature>
<dbReference type="Pfam" id="PF00027">
    <property type="entry name" value="cNMP_binding"/>
    <property type="match status" value="1"/>
</dbReference>
<keyword evidence="3" id="KW-0804">Transcription</keyword>
<evidence type="ECO:0000256" key="2">
    <source>
        <dbReference type="ARBA" id="ARBA00023125"/>
    </source>
</evidence>
<dbReference type="InterPro" id="IPR012318">
    <property type="entry name" value="HTH_CRP"/>
</dbReference>
<dbReference type="GO" id="GO:0003677">
    <property type="term" value="F:DNA binding"/>
    <property type="evidence" value="ECO:0007669"/>
    <property type="project" value="UniProtKB-KW"/>
</dbReference>
<dbReference type="GO" id="GO:0006355">
    <property type="term" value="P:regulation of DNA-templated transcription"/>
    <property type="evidence" value="ECO:0007669"/>
    <property type="project" value="InterPro"/>
</dbReference>
<keyword evidence="1" id="KW-0805">Transcription regulation</keyword>
<keyword evidence="2" id="KW-0238">DNA-binding</keyword>
<protein>
    <submittedName>
        <fullName evidence="6">CRP/FNR family transcriptional regulator, anaerobic regulatory protein</fullName>
    </submittedName>
</protein>
<dbReference type="Gene3D" id="2.60.120.10">
    <property type="entry name" value="Jelly Rolls"/>
    <property type="match status" value="1"/>
</dbReference>
<accession>A0A1G7S1P4</accession>
<dbReference type="InterPro" id="IPR000595">
    <property type="entry name" value="cNMP-bd_dom"/>
</dbReference>
<dbReference type="Proteomes" id="UP000199045">
    <property type="component" value="Unassembled WGS sequence"/>
</dbReference>
<dbReference type="Pfam" id="PF13545">
    <property type="entry name" value="HTH_Crp_2"/>
    <property type="match status" value="1"/>
</dbReference>
<evidence type="ECO:0000313" key="6">
    <source>
        <dbReference type="EMBL" id="SDG16923.1"/>
    </source>
</evidence>
<dbReference type="AlphaFoldDB" id="A0A1G7S1P4"/>
<evidence type="ECO:0000256" key="3">
    <source>
        <dbReference type="ARBA" id="ARBA00023163"/>
    </source>
</evidence>
<evidence type="ECO:0000256" key="1">
    <source>
        <dbReference type="ARBA" id="ARBA00023015"/>
    </source>
</evidence>
<dbReference type="RefSeq" id="WP_089833442.1">
    <property type="nucleotide sequence ID" value="NZ_FNBN01000003.1"/>
</dbReference>
<name>A0A1G7S1P4_CHIFI</name>
<evidence type="ECO:0000259" key="4">
    <source>
        <dbReference type="PROSITE" id="PS50042"/>
    </source>
</evidence>
<evidence type="ECO:0000313" key="7">
    <source>
        <dbReference type="Proteomes" id="UP000199045"/>
    </source>
</evidence>
<dbReference type="InterPro" id="IPR018490">
    <property type="entry name" value="cNMP-bd_dom_sf"/>
</dbReference>
<feature type="domain" description="HTH crp-type" evidence="5">
    <location>
        <begin position="147"/>
        <end position="212"/>
    </location>
</feature>
<dbReference type="CDD" id="cd00038">
    <property type="entry name" value="CAP_ED"/>
    <property type="match status" value="1"/>
</dbReference>
<dbReference type="SUPFAM" id="SSF46785">
    <property type="entry name" value="Winged helix' DNA-binding domain"/>
    <property type="match status" value="1"/>
</dbReference>
<dbReference type="STRING" id="104663.SAMN04488121_103703"/>